<feature type="domain" description="Aminotransferase class V" evidence="9">
    <location>
        <begin position="24"/>
        <end position="394"/>
    </location>
</feature>
<dbReference type="GO" id="GO:0006534">
    <property type="term" value="P:cysteine metabolic process"/>
    <property type="evidence" value="ECO:0007669"/>
    <property type="project" value="InterPro"/>
</dbReference>
<evidence type="ECO:0000256" key="4">
    <source>
        <dbReference type="ARBA" id="ARBA00012239"/>
    </source>
</evidence>
<dbReference type="SUPFAM" id="SSF53383">
    <property type="entry name" value="PLP-dependent transferases"/>
    <property type="match status" value="1"/>
</dbReference>
<proteinExistence type="inferred from homology"/>
<dbReference type="PANTHER" id="PTHR43586:SF8">
    <property type="entry name" value="CYSTEINE DESULFURASE 1, CHLOROPLASTIC"/>
    <property type="match status" value="1"/>
</dbReference>
<comment type="function">
    <text evidence="2">Catalyzes the removal of elemental sulfur and selenium atoms from L-cysteine, L-cystine, L-selenocysteine, and L-selenocystine to produce L-alanine.</text>
</comment>
<dbReference type="EMBL" id="SLWB01000014">
    <property type="protein sequence ID" value="TCN63910.1"/>
    <property type="molecule type" value="Genomic_DNA"/>
</dbReference>
<comment type="similarity">
    <text evidence="3">Belongs to the class-V pyridoxal-phosphate-dependent aminotransferase family. Csd subfamily.</text>
</comment>
<evidence type="ECO:0000313" key="10">
    <source>
        <dbReference type="EMBL" id="TCN63910.1"/>
    </source>
</evidence>
<evidence type="ECO:0000256" key="5">
    <source>
        <dbReference type="ARBA" id="ARBA00021850"/>
    </source>
</evidence>
<dbReference type="PANTHER" id="PTHR43586">
    <property type="entry name" value="CYSTEINE DESULFURASE"/>
    <property type="match status" value="1"/>
</dbReference>
<dbReference type="EC" id="2.8.1.7" evidence="4"/>
<comment type="caution">
    <text evidence="10">The sequence shown here is derived from an EMBL/GenBank/DDBJ whole genome shotgun (WGS) entry which is preliminary data.</text>
</comment>
<organism evidence="10 11">
    <name type="scientific">Acetobacteroides hydrogenigenes</name>
    <dbReference type="NCBI Taxonomy" id="979970"/>
    <lineage>
        <taxon>Bacteria</taxon>
        <taxon>Pseudomonadati</taxon>
        <taxon>Bacteroidota</taxon>
        <taxon>Bacteroidia</taxon>
        <taxon>Bacteroidales</taxon>
        <taxon>Rikenellaceae</taxon>
        <taxon>Acetobacteroides</taxon>
    </lineage>
</organism>
<comment type="cofactor">
    <cofactor evidence="1">
        <name>pyridoxal 5'-phosphate</name>
        <dbReference type="ChEBI" id="CHEBI:597326"/>
    </cofactor>
</comment>
<evidence type="ECO:0000256" key="3">
    <source>
        <dbReference type="ARBA" id="ARBA00010447"/>
    </source>
</evidence>
<dbReference type="NCBIfam" id="TIGR01979">
    <property type="entry name" value="sufS"/>
    <property type="match status" value="1"/>
</dbReference>
<dbReference type="Pfam" id="PF00266">
    <property type="entry name" value="Aminotran_5"/>
    <property type="match status" value="1"/>
</dbReference>
<dbReference type="OrthoDB" id="9804366at2"/>
<dbReference type="Gene3D" id="3.40.640.10">
    <property type="entry name" value="Type I PLP-dependent aspartate aminotransferase-like (Major domain)"/>
    <property type="match status" value="1"/>
</dbReference>
<keyword evidence="10" id="KW-0456">Lyase</keyword>
<dbReference type="GO" id="GO:0031071">
    <property type="term" value="F:cysteine desulfurase activity"/>
    <property type="evidence" value="ECO:0007669"/>
    <property type="project" value="UniProtKB-EC"/>
</dbReference>
<keyword evidence="7" id="KW-0663">Pyridoxal phosphate</keyword>
<dbReference type="InterPro" id="IPR015422">
    <property type="entry name" value="PyrdxlP-dep_Trfase_small"/>
</dbReference>
<evidence type="ECO:0000256" key="2">
    <source>
        <dbReference type="ARBA" id="ARBA00002824"/>
    </source>
</evidence>
<dbReference type="GO" id="GO:0016829">
    <property type="term" value="F:lyase activity"/>
    <property type="evidence" value="ECO:0007669"/>
    <property type="project" value="UniProtKB-KW"/>
</dbReference>
<keyword evidence="6" id="KW-0808">Transferase</keyword>
<dbReference type="InterPro" id="IPR015421">
    <property type="entry name" value="PyrdxlP-dep_Trfase_major"/>
</dbReference>
<dbReference type="InterPro" id="IPR015424">
    <property type="entry name" value="PyrdxlP-dep_Trfase"/>
</dbReference>
<dbReference type="InterPro" id="IPR016454">
    <property type="entry name" value="Cysteine_dSase"/>
</dbReference>
<dbReference type="Gene3D" id="3.90.1150.10">
    <property type="entry name" value="Aspartate Aminotransferase, domain 1"/>
    <property type="match status" value="1"/>
</dbReference>
<dbReference type="CDD" id="cd06453">
    <property type="entry name" value="SufS_like"/>
    <property type="match status" value="1"/>
</dbReference>
<dbReference type="InterPro" id="IPR000192">
    <property type="entry name" value="Aminotrans_V_dom"/>
</dbReference>
<evidence type="ECO:0000256" key="8">
    <source>
        <dbReference type="ARBA" id="ARBA00050776"/>
    </source>
</evidence>
<dbReference type="InterPro" id="IPR010970">
    <property type="entry name" value="Cys_dSase_SufS"/>
</dbReference>
<dbReference type="AlphaFoldDB" id="A0A4V6NLU7"/>
<keyword evidence="11" id="KW-1185">Reference proteome</keyword>
<protein>
    <recommendedName>
        <fullName evidence="5">Probable cysteine desulfurase</fullName>
        <ecNumber evidence="4">2.8.1.7</ecNumber>
    </recommendedName>
</protein>
<dbReference type="PIRSF" id="PIRSF005572">
    <property type="entry name" value="NifS"/>
    <property type="match status" value="1"/>
</dbReference>
<dbReference type="RefSeq" id="WP_131840061.1">
    <property type="nucleotide sequence ID" value="NZ_SLWB01000014.1"/>
</dbReference>
<accession>A0A4V6NLU7</accession>
<evidence type="ECO:0000259" key="9">
    <source>
        <dbReference type="Pfam" id="PF00266"/>
    </source>
</evidence>
<dbReference type="Proteomes" id="UP000294830">
    <property type="component" value="Unassembled WGS sequence"/>
</dbReference>
<reference evidence="10 11" key="1">
    <citation type="submission" date="2019-03" db="EMBL/GenBank/DDBJ databases">
        <title>Genomic Encyclopedia of Archaeal and Bacterial Type Strains, Phase II (KMG-II): from individual species to whole genera.</title>
        <authorList>
            <person name="Goeker M."/>
        </authorList>
    </citation>
    <scope>NUCLEOTIDE SEQUENCE [LARGE SCALE GENOMIC DNA]</scope>
    <source>
        <strain evidence="10 11">RL-C</strain>
    </source>
</reference>
<dbReference type="GO" id="GO:0030170">
    <property type="term" value="F:pyridoxal phosphate binding"/>
    <property type="evidence" value="ECO:0007669"/>
    <property type="project" value="InterPro"/>
</dbReference>
<evidence type="ECO:0000256" key="1">
    <source>
        <dbReference type="ARBA" id="ARBA00001933"/>
    </source>
</evidence>
<gene>
    <name evidence="10" type="ORF">CLV25_11465</name>
</gene>
<evidence type="ECO:0000313" key="11">
    <source>
        <dbReference type="Proteomes" id="UP000294830"/>
    </source>
</evidence>
<comment type="catalytic activity">
    <reaction evidence="8">
        <text>(sulfur carrier)-H + L-cysteine = (sulfur carrier)-SH + L-alanine</text>
        <dbReference type="Rhea" id="RHEA:43892"/>
        <dbReference type="Rhea" id="RHEA-COMP:14737"/>
        <dbReference type="Rhea" id="RHEA-COMP:14739"/>
        <dbReference type="ChEBI" id="CHEBI:29917"/>
        <dbReference type="ChEBI" id="CHEBI:35235"/>
        <dbReference type="ChEBI" id="CHEBI:57972"/>
        <dbReference type="ChEBI" id="CHEBI:64428"/>
        <dbReference type="EC" id="2.8.1.7"/>
    </reaction>
</comment>
<evidence type="ECO:0000256" key="7">
    <source>
        <dbReference type="ARBA" id="ARBA00022898"/>
    </source>
</evidence>
<evidence type="ECO:0000256" key="6">
    <source>
        <dbReference type="ARBA" id="ARBA00022679"/>
    </source>
</evidence>
<name>A0A4V6NLU7_9BACT</name>
<sequence>MYDVNRIREDFPILSREVNKRPLVYLDNGATTQKPRAVLESVNQMSTFWNANIHRGVHYLSQQSTEMYEAARETVRSFLNAASTREIVFTAGATAAINTVAYSFGEKYIKEGDEILITEMEHHANIVPWQLLCQRKGAILKYIPFDSKGILQDNLLESLITEKTKILGLVHVSNSLGTINPVKEIVARAHALGVPVLVDGSQAAPHMEVDVQDIDADFYVFAGHKVYGPTGIGILYGKEKYLEEMPPYQGGGDMIAHVKLDGNTTWAELPLKFEAGTTNYIGAVGLGAAIRYIEEIGLKNIQAHEHSLLHYANQRLSTIGSLTVYGKAPHKAAIISFLLNGIHMLDTGMVLDKLGIAVRTGTHCTEPIMDHFGIDGTVRASFAMYNTKEEVDRLYEALLVVQQMFGGAY</sequence>